<proteinExistence type="inferred from homology"/>
<comment type="similarity">
    <text evidence="2">Belongs to the pterin-4-alpha-carbinolamine dehydratase family.</text>
</comment>
<evidence type="ECO:0000313" key="6">
    <source>
        <dbReference type="EMBL" id="USW55402.1"/>
    </source>
</evidence>
<name>A0A9Q9AT96_9PEZI</name>
<evidence type="ECO:0000256" key="1">
    <source>
        <dbReference type="ARBA" id="ARBA00001554"/>
    </source>
</evidence>
<evidence type="ECO:0000256" key="5">
    <source>
        <dbReference type="ARBA" id="ARBA00030497"/>
    </source>
</evidence>
<dbReference type="Pfam" id="PF01329">
    <property type="entry name" value="Pterin_4a"/>
    <property type="match status" value="1"/>
</dbReference>
<dbReference type="EC" id="4.2.1.96" evidence="3"/>
<evidence type="ECO:0000256" key="4">
    <source>
        <dbReference type="ARBA" id="ARBA00023239"/>
    </source>
</evidence>
<dbReference type="InterPro" id="IPR036428">
    <property type="entry name" value="PCD_sf"/>
</dbReference>
<dbReference type="Gene3D" id="3.30.1360.20">
    <property type="entry name" value="Transcriptional coactivator/pterin dehydratase"/>
    <property type="match status" value="1"/>
</dbReference>
<dbReference type="EMBL" id="CP099424">
    <property type="protein sequence ID" value="USW55402.1"/>
    <property type="molecule type" value="Genomic_DNA"/>
</dbReference>
<reference evidence="6" key="1">
    <citation type="submission" date="2022-06" db="EMBL/GenBank/DDBJ databases">
        <title>Complete genome sequences of two strains of the flax pathogen Septoria linicola.</title>
        <authorList>
            <person name="Lapalu N."/>
            <person name="Simon A."/>
            <person name="Demenou B."/>
            <person name="Paumier D."/>
            <person name="Guillot M.-P."/>
            <person name="Gout L."/>
            <person name="Valade R."/>
        </authorList>
    </citation>
    <scope>NUCLEOTIDE SEQUENCE</scope>
    <source>
        <strain evidence="6">SE15195</strain>
    </source>
</reference>
<dbReference type="Proteomes" id="UP001056384">
    <property type="component" value="Chromosome 7"/>
</dbReference>
<evidence type="ECO:0000256" key="2">
    <source>
        <dbReference type="ARBA" id="ARBA00006472"/>
    </source>
</evidence>
<comment type="catalytic activity">
    <reaction evidence="1">
        <text>(4aS,6R)-4a-hydroxy-L-erythro-5,6,7,8-tetrahydrobiopterin = (6R)-L-erythro-6,7-dihydrobiopterin + H2O</text>
        <dbReference type="Rhea" id="RHEA:11920"/>
        <dbReference type="ChEBI" id="CHEBI:15377"/>
        <dbReference type="ChEBI" id="CHEBI:15642"/>
        <dbReference type="ChEBI" id="CHEBI:43120"/>
        <dbReference type="EC" id="4.2.1.96"/>
    </reaction>
</comment>
<dbReference type="AlphaFoldDB" id="A0A9Q9AT96"/>
<dbReference type="PANTHER" id="PTHR12599:SF0">
    <property type="entry name" value="PTERIN-4-ALPHA-CARBINOLAMINE DEHYDRATASE"/>
    <property type="match status" value="1"/>
</dbReference>
<keyword evidence="4" id="KW-0456">Lyase</keyword>
<dbReference type="GO" id="GO:0006729">
    <property type="term" value="P:tetrahydrobiopterin biosynthetic process"/>
    <property type="evidence" value="ECO:0007669"/>
    <property type="project" value="InterPro"/>
</dbReference>
<dbReference type="InterPro" id="IPR001533">
    <property type="entry name" value="Pterin_deHydtase"/>
</dbReference>
<evidence type="ECO:0000313" key="7">
    <source>
        <dbReference type="Proteomes" id="UP001056384"/>
    </source>
</evidence>
<sequence length="138" mass="15485">MIKAEEISVSAGDDPQSITEQATELVTQGKWQLCNEGKGIERGFKFKTFKATWSFMDQVAEECKKQKHHPEWSNVYNKTHIRWTTHNPEGLSSKDTAMARFCDQAAKEFNELDVPSSECKLGVDGKVKAGDCCTPKKA</sequence>
<dbReference type="CDD" id="cd00488">
    <property type="entry name" value="PCD_DCoH"/>
    <property type="match status" value="1"/>
</dbReference>
<protein>
    <recommendedName>
        <fullName evidence="3">4a-hydroxytetrahydrobiopterin dehydratase</fullName>
        <ecNumber evidence="3">4.2.1.96</ecNumber>
    </recommendedName>
    <alternativeName>
        <fullName evidence="5">4-alpha-hydroxy-tetrahydropterin dehydratase</fullName>
    </alternativeName>
</protein>
<dbReference type="SUPFAM" id="SSF55248">
    <property type="entry name" value="PCD-like"/>
    <property type="match status" value="1"/>
</dbReference>
<dbReference type="GO" id="GO:0008124">
    <property type="term" value="F:4-alpha-hydroxytetrahydrobiopterin dehydratase activity"/>
    <property type="evidence" value="ECO:0007669"/>
    <property type="project" value="UniProtKB-EC"/>
</dbReference>
<organism evidence="6 7">
    <name type="scientific">Septoria linicola</name>
    <dbReference type="NCBI Taxonomy" id="215465"/>
    <lineage>
        <taxon>Eukaryota</taxon>
        <taxon>Fungi</taxon>
        <taxon>Dikarya</taxon>
        <taxon>Ascomycota</taxon>
        <taxon>Pezizomycotina</taxon>
        <taxon>Dothideomycetes</taxon>
        <taxon>Dothideomycetidae</taxon>
        <taxon>Mycosphaerellales</taxon>
        <taxon>Mycosphaerellaceae</taxon>
        <taxon>Septoria</taxon>
    </lineage>
</organism>
<gene>
    <name evidence="6" type="ORF">Slin15195_G087210</name>
</gene>
<dbReference type="OrthoDB" id="277398at2759"/>
<accession>A0A9Q9AT96</accession>
<keyword evidence="7" id="KW-1185">Reference proteome</keyword>
<evidence type="ECO:0000256" key="3">
    <source>
        <dbReference type="ARBA" id="ARBA00013252"/>
    </source>
</evidence>
<dbReference type="PANTHER" id="PTHR12599">
    <property type="entry name" value="PTERIN-4-ALPHA-CARBINOLAMINE DEHYDRATASE"/>
    <property type="match status" value="1"/>
</dbReference>